<dbReference type="SUPFAM" id="SSF56399">
    <property type="entry name" value="ADP-ribosylation"/>
    <property type="match status" value="1"/>
</dbReference>
<dbReference type="PROSITE" id="PS51996">
    <property type="entry name" value="TR_MART"/>
    <property type="match status" value="1"/>
</dbReference>
<proteinExistence type="predicted"/>
<dbReference type="Gene3D" id="3.90.176.10">
    <property type="entry name" value="Toxin ADP-ribosyltransferase, Chain A, domain 1"/>
    <property type="match status" value="1"/>
</dbReference>
<organism evidence="2 3">
    <name type="scientific">Bacillus cereus</name>
    <dbReference type="NCBI Taxonomy" id="1396"/>
    <lineage>
        <taxon>Bacteria</taxon>
        <taxon>Bacillati</taxon>
        <taxon>Bacillota</taxon>
        <taxon>Bacilli</taxon>
        <taxon>Bacillales</taxon>
        <taxon>Bacillaceae</taxon>
        <taxon>Bacillus</taxon>
        <taxon>Bacillus cereus group</taxon>
    </lineage>
</organism>
<sequence>MSVAATTSISNTQQVNYTVFEEYSTKWLASLNTDQKNAITYYTGQNYTDINYYLRSNKTTTIPGSSTSKAELDKKIR</sequence>
<dbReference type="Proteomes" id="UP000321735">
    <property type="component" value="Chromosome"/>
</dbReference>
<dbReference type="EMBL" id="CP031778">
    <property type="protein sequence ID" value="QDZ77821.1"/>
    <property type="molecule type" value="Genomic_DNA"/>
</dbReference>
<accession>A0A9X7M3K6</accession>
<name>A0A9X7M3K6_BACCE</name>
<reference evidence="2 3" key="1">
    <citation type="journal article" date="2019" name="Ecotoxicol. Environ. Saf.">
        <title>Microbial characterization of heavy metal resistant bacterial strains isolated from an electroplating wastewater treatment plant.</title>
        <authorList>
            <person name="Cai X."/>
            <person name="Zheng X."/>
            <person name="Zhang D."/>
            <person name="Iqbal W."/>
            <person name="Liu C."/>
            <person name="Yang B."/>
            <person name="Zhao X."/>
            <person name="Lu X."/>
            <person name="Mao Y."/>
        </authorList>
    </citation>
    <scope>NUCLEOTIDE SEQUENCE [LARGE SCALE GENOMIC DNA]</scope>
    <source>
        <strain evidence="2 3">Co1-1</strain>
    </source>
</reference>
<dbReference type="AlphaFoldDB" id="A0A9X7M3K6"/>
<dbReference type="InterPro" id="IPR003540">
    <property type="entry name" value="ADP-ribosyltransferase"/>
</dbReference>
<gene>
    <name evidence="2" type="ORF">D0437_33265</name>
</gene>
<dbReference type="Pfam" id="PF03496">
    <property type="entry name" value="ADPrib_exo_Tox"/>
    <property type="match status" value="1"/>
</dbReference>
<dbReference type="GO" id="GO:0005576">
    <property type="term" value="C:extracellular region"/>
    <property type="evidence" value="ECO:0007669"/>
    <property type="project" value="InterPro"/>
</dbReference>
<evidence type="ECO:0000259" key="1">
    <source>
        <dbReference type="Pfam" id="PF03496"/>
    </source>
</evidence>
<protein>
    <recommendedName>
        <fullName evidence="1">ADP ribosyltransferase domain-containing protein</fullName>
    </recommendedName>
</protein>
<feature type="domain" description="ADP ribosyltransferase" evidence="1">
    <location>
        <begin position="23"/>
        <end position="76"/>
    </location>
</feature>
<evidence type="ECO:0000313" key="2">
    <source>
        <dbReference type="EMBL" id="QDZ77821.1"/>
    </source>
</evidence>
<evidence type="ECO:0000313" key="3">
    <source>
        <dbReference type="Proteomes" id="UP000321735"/>
    </source>
</evidence>